<dbReference type="OrthoDB" id="5290698at2"/>
<feature type="signal peptide" evidence="3">
    <location>
        <begin position="1"/>
        <end position="26"/>
    </location>
</feature>
<evidence type="ECO:0000256" key="1">
    <source>
        <dbReference type="ARBA" id="ARBA00010062"/>
    </source>
</evidence>
<evidence type="ECO:0000259" key="4">
    <source>
        <dbReference type="Pfam" id="PF13458"/>
    </source>
</evidence>
<reference evidence="5 6" key="1">
    <citation type="submission" date="2018-05" db="EMBL/GenBank/DDBJ databases">
        <title>Genomic Encyclopedia of Type Strains, Phase IV (KMG-IV): sequencing the most valuable type-strain genomes for metagenomic binning, comparative biology and taxonomic classification.</title>
        <authorList>
            <person name="Goeker M."/>
        </authorList>
    </citation>
    <scope>NUCLEOTIDE SEQUENCE [LARGE SCALE GENOMIC DNA]</scope>
    <source>
        <strain evidence="5 6">DSM 19792</strain>
    </source>
</reference>
<sequence>MSLIFSYSLRSAVVAALSLGSLMAQAQIRVGINLSTTGPAAAIGASSKNAVMLWPKEIAGKKIEYILLDDASDPGNAVKNTRKLITEEKVDVIVGPNTTPSALAMLETVAENETPMIILAASASIVEPMDAKRAWAFKMPQNDTHMTTILTQHMADHGVKTVAFIGFADAYGEGWWREFSKLAELRHIRIVANERFARTDTSVTGQVLKMMSAKPDAVLIAGSGTPAVLPQKTLIERGYKSQIYQTHGIASLEFLKLGGKDVEGTLFPTGPAVVALQLPEKHAVKKVSADFVRLYESTYGAGSATQFAGDAWGAYMLLANAIPVALKTAQPGSKAFRAALRTALENTRDLVVPQGVINMSATDHVGLDQRSRVMGKIQGGKFVYAYGG</sequence>
<dbReference type="AlphaFoldDB" id="A0A318JGZ7"/>
<protein>
    <submittedName>
        <fullName evidence="5">Amino acid/amide ABC transporter substrate-binding protein (HAAT family)</fullName>
    </submittedName>
</protein>
<dbReference type="CDD" id="cd06333">
    <property type="entry name" value="PBP1_ABC_RPA1789-like"/>
    <property type="match status" value="1"/>
</dbReference>
<dbReference type="PANTHER" id="PTHR30483:SF38">
    <property type="entry name" value="BLR7848 PROTEIN"/>
    <property type="match status" value="1"/>
</dbReference>
<feature type="domain" description="Leucine-binding protein" evidence="4">
    <location>
        <begin position="27"/>
        <end position="372"/>
    </location>
</feature>
<dbReference type="InterPro" id="IPR051010">
    <property type="entry name" value="BCAA_transport"/>
</dbReference>
<evidence type="ECO:0000256" key="3">
    <source>
        <dbReference type="SAM" id="SignalP"/>
    </source>
</evidence>
<organism evidence="5 6">
    <name type="scientific">Undibacterium pigrum</name>
    <dbReference type="NCBI Taxonomy" id="401470"/>
    <lineage>
        <taxon>Bacteria</taxon>
        <taxon>Pseudomonadati</taxon>
        <taxon>Pseudomonadota</taxon>
        <taxon>Betaproteobacteria</taxon>
        <taxon>Burkholderiales</taxon>
        <taxon>Oxalobacteraceae</taxon>
        <taxon>Undibacterium</taxon>
    </lineage>
</organism>
<evidence type="ECO:0000313" key="6">
    <source>
        <dbReference type="Proteomes" id="UP000247792"/>
    </source>
</evidence>
<accession>A0A318JGZ7</accession>
<dbReference type="InterPro" id="IPR028082">
    <property type="entry name" value="Peripla_BP_I"/>
</dbReference>
<comment type="caution">
    <text evidence="5">The sequence shown here is derived from an EMBL/GenBank/DDBJ whole genome shotgun (WGS) entry which is preliminary data.</text>
</comment>
<dbReference type="Proteomes" id="UP000247792">
    <property type="component" value="Unassembled WGS sequence"/>
</dbReference>
<feature type="chain" id="PRO_5016466246" evidence="3">
    <location>
        <begin position="27"/>
        <end position="388"/>
    </location>
</feature>
<evidence type="ECO:0000256" key="2">
    <source>
        <dbReference type="ARBA" id="ARBA00022729"/>
    </source>
</evidence>
<evidence type="ECO:0000313" key="5">
    <source>
        <dbReference type="EMBL" id="PXX47777.1"/>
    </source>
</evidence>
<dbReference type="Pfam" id="PF13458">
    <property type="entry name" value="Peripla_BP_6"/>
    <property type="match status" value="1"/>
</dbReference>
<proteinExistence type="inferred from homology"/>
<keyword evidence="2 3" id="KW-0732">Signal</keyword>
<dbReference type="PANTHER" id="PTHR30483">
    <property type="entry name" value="LEUCINE-SPECIFIC-BINDING PROTEIN"/>
    <property type="match status" value="1"/>
</dbReference>
<dbReference type="InterPro" id="IPR028081">
    <property type="entry name" value="Leu-bd"/>
</dbReference>
<keyword evidence="6" id="KW-1185">Reference proteome</keyword>
<dbReference type="SUPFAM" id="SSF53822">
    <property type="entry name" value="Periplasmic binding protein-like I"/>
    <property type="match status" value="1"/>
</dbReference>
<comment type="similarity">
    <text evidence="1">Belongs to the leucine-binding protein family.</text>
</comment>
<name>A0A318JGZ7_9BURK</name>
<gene>
    <name evidence="5" type="ORF">DFR42_1011375</name>
</gene>
<dbReference type="Gene3D" id="3.40.50.2300">
    <property type="match status" value="2"/>
</dbReference>
<dbReference type="EMBL" id="QJKB01000001">
    <property type="protein sequence ID" value="PXX47777.1"/>
    <property type="molecule type" value="Genomic_DNA"/>
</dbReference>